<protein>
    <recommendedName>
        <fullName evidence="4">HTH luxR-type domain-containing protein</fullName>
    </recommendedName>
</protein>
<dbReference type="GO" id="GO:0003677">
    <property type="term" value="F:DNA binding"/>
    <property type="evidence" value="ECO:0007669"/>
    <property type="project" value="UniProtKB-KW"/>
</dbReference>
<dbReference type="InterPro" id="IPR016032">
    <property type="entry name" value="Sig_transdc_resp-reg_C-effctor"/>
</dbReference>
<comment type="caution">
    <text evidence="5">The sequence shown here is derived from an EMBL/GenBank/DDBJ whole genome shotgun (WGS) entry which is preliminary data.</text>
</comment>
<dbReference type="PROSITE" id="PS50043">
    <property type="entry name" value="HTH_LUXR_2"/>
    <property type="match status" value="1"/>
</dbReference>
<dbReference type="Gene3D" id="3.30.450.80">
    <property type="entry name" value="Transcription factor LuxR-like, autoinducer-binding domain"/>
    <property type="match status" value="1"/>
</dbReference>
<sequence length="238" mass="26466">MLKDPLDIILQIKSENDLYSLKQHVREVALTYGCDRSVLFSVTPVNENLVERIFWIEGNWFDDAIDAKTYMERCPVNQHLINSSRPFYWYKTGTESISGSYQIASKPVRGALHGIQIPVFGNSGIEGAFTLGGMNVSSSPKAELILTLLGVEAFHSARRIIGNDNNNGARALTVREKDVLKLVSKGMRQKDIAGLLGISQRTVDNHLRQIRNRLGVSTTAQAIQVALTTRELRPGKDT</sequence>
<keyword evidence="3" id="KW-0804">Transcription</keyword>
<dbReference type="PRINTS" id="PR00038">
    <property type="entry name" value="HTHLUXR"/>
</dbReference>
<dbReference type="InterPro" id="IPR036388">
    <property type="entry name" value="WH-like_DNA-bd_sf"/>
</dbReference>
<dbReference type="SUPFAM" id="SSF75516">
    <property type="entry name" value="Pheromone-binding domain of LuxR-like quorum-sensing transcription factors"/>
    <property type="match status" value="1"/>
</dbReference>
<dbReference type="Pfam" id="PF03472">
    <property type="entry name" value="Autoind_bind"/>
    <property type="match status" value="1"/>
</dbReference>
<organism evidence="5 6">
    <name type="scientific">Pantoea dispersa</name>
    <dbReference type="NCBI Taxonomy" id="59814"/>
    <lineage>
        <taxon>Bacteria</taxon>
        <taxon>Pseudomonadati</taxon>
        <taxon>Pseudomonadota</taxon>
        <taxon>Gammaproteobacteria</taxon>
        <taxon>Enterobacterales</taxon>
        <taxon>Erwiniaceae</taxon>
        <taxon>Pantoea</taxon>
    </lineage>
</organism>
<dbReference type="Gene3D" id="1.10.10.10">
    <property type="entry name" value="Winged helix-like DNA-binding domain superfamily/Winged helix DNA-binding domain"/>
    <property type="match status" value="1"/>
</dbReference>
<dbReference type="PANTHER" id="PTHR44688">
    <property type="entry name" value="DNA-BINDING TRANSCRIPTIONAL ACTIVATOR DEVR_DOSR"/>
    <property type="match status" value="1"/>
</dbReference>
<keyword evidence="1" id="KW-0805">Transcription regulation</keyword>
<dbReference type="Proteomes" id="UP000071979">
    <property type="component" value="Unassembled WGS sequence"/>
</dbReference>
<name>A0A8E1V9L5_9GAMM</name>
<proteinExistence type="predicted"/>
<dbReference type="SUPFAM" id="SSF46894">
    <property type="entry name" value="C-terminal effector domain of the bipartite response regulators"/>
    <property type="match status" value="1"/>
</dbReference>
<accession>A0A8E1V9L5</accession>
<dbReference type="Pfam" id="PF00196">
    <property type="entry name" value="GerE"/>
    <property type="match status" value="1"/>
</dbReference>
<dbReference type="NCBIfam" id="TIGR03541">
    <property type="entry name" value="reg_near_HchA"/>
    <property type="match status" value="1"/>
</dbReference>
<dbReference type="InterPro" id="IPR005143">
    <property type="entry name" value="TF_LuxR_autoind-bd_dom"/>
</dbReference>
<evidence type="ECO:0000256" key="2">
    <source>
        <dbReference type="ARBA" id="ARBA00023125"/>
    </source>
</evidence>
<reference evidence="5 6" key="1">
    <citation type="journal article" date="2016" name="Front. Microbiol.">
        <title>Genomic Resource of Rice Seed Associated Bacteria.</title>
        <authorList>
            <person name="Midha S."/>
            <person name="Bansal K."/>
            <person name="Sharma S."/>
            <person name="Kumar N."/>
            <person name="Patil P.P."/>
            <person name="Chaudhry V."/>
            <person name="Patil P.B."/>
        </authorList>
    </citation>
    <scope>NUCLEOTIDE SEQUENCE [LARGE SCALE GENOMIC DNA]</scope>
    <source>
        <strain evidence="5 6">SA3</strain>
    </source>
</reference>
<evidence type="ECO:0000256" key="3">
    <source>
        <dbReference type="ARBA" id="ARBA00023163"/>
    </source>
</evidence>
<dbReference type="SMART" id="SM00421">
    <property type="entry name" value="HTH_LUXR"/>
    <property type="match status" value="1"/>
</dbReference>
<gene>
    <name evidence="5" type="ORF">SA3R_08330</name>
</gene>
<feature type="domain" description="HTH luxR-type" evidence="4">
    <location>
        <begin position="165"/>
        <end position="230"/>
    </location>
</feature>
<dbReference type="InterPro" id="IPR036693">
    <property type="entry name" value="TF_LuxR_autoind-bd_dom_sf"/>
</dbReference>
<keyword evidence="2" id="KW-0238">DNA-binding</keyword>
<dbReference type="PANTHER" id="PTHR44688:SF16">
    <property type="entry name" value="DNA-BINDING TRANSCRIPTIONAL ACTIVATOR DEVR_DOSR"/>
    <property type="match status" value="1"/>
</dbReference>
<evidence type="ECO:0000259" key="4">
    <source>
        <dbReference type="PROSITE" id="PS50043"/>
    </source>
</evidence>
<dbReference type="RefSeq" id="WP_058776711.1">
    <property type="nucleotide sequence ID" value="NZ_LDSA01000011.1"/>
</dbReference>
<evidence type="ECO:0000313" key="6">
    <source>
        <dbReference type="Proteomes" id="UP000071979"/>
    </source>
</evidence>
<evidence type="ECO:0000256" key="1">
    <source>
        <dbReference type="ARBA" id="ARBA00023015"/>
    </source>
</evidence>
<dbReference type="AlphaFoldDB" id="A0A8E1V9L5"/>
<dbReference type="EMBL" id="LDSE01000015">
    <property type="protein sequence ID" value="KTS68335.1"/>
    <property type="molecule type" value="Genomic_DNA"/>
</dbReference>
<dbReference type="InterPro" id="IPR000792">
    <property type="entry name" value="Tscrpt_reg_LuxR_C"/>
</dbReference>
<evidence type="ECO:0000313" key="5">
    <source>
        <dbReference type="EMBL" id="KTS68335.1"/>
    </source>
</evidence>
<dbReference type="GO" id="GO:0006355">
    <property type="term" value="P:regulation of DNA-templated transcription"/>
    <property type="evidence" value="ECO:0007669"/>
    <property type="project" value="InterPro"/>
</dbReference>
<dbReference type="CDD" id="cd06170">
    <property type="entry name" value="LuxR_C_like"/>
    <property type="match status" value="1"/>
</dbReference>
<dbReference type="InterPro" id="IPR019941">
    <property type="entry name" value="Tscrpt_reg_LuxR_HchA-assoc"/>
</dbReference>